<evidence type="ECO:0000259" key="10">
    <source>
        <dbReference type="PROSITE" id="PS50114"/>
    </source>
</evidence>
<evidence type="ECO:0000313" key="12">
    <source>
        <dbReference type="Proteomes" id="UP000325081"/>
    </source>
</evidence>
<dbReference type="PROSITE" id="PS00344">
    <property type="entry name" value="GATA_ZN_FINGER_1"/>
    <property type="match status" value="1"/>
</dbReference>
<dbReference type="GO" id="GO:0043565">
    <property type="term" value="F:sequence-specific DNA binding"/>
    <property type="evidence" value="ECO:0007669"/>
    <property type="project" value="InterPro"/>
</dbReference>
<name>A0A5A7P7U6_STRAF</name>
<dbReference type="SUPFAM" id="SSF57716">
    <property type="entry name" value="Glucocorticoid receptor-like (DNA-binding domain)"/>
    <property type="match status" value="1"/>
</dbReference>
<feature type="domain" description="GATA-type" evidence="10">
    <location>
        <begin position="187"/>
        <end position="223"/>
    </location>
</feature>
<comment type="caution">
    <text evidence="11">The sequence shown here is derived from an EMBL/GenBank/DDBJ whole genome shotgun (WGS) entry which is preliminary data.</text>
</comment>
<evidence type="ECO:0000256" key="3">
    <source>
        <dbReference type="ARBA" id="ARBA00022771"/>
    </source>
</evidence>
<evidence type="ECO:0000256" key="9">
    <source>
        <dbReference type="PROSITE-ProRule" id="PRU00094"/>
    </source>
</evidence>
<dbReference type="GO" id="GO:0030154">
    <property type="term" value="P:cell differentiation"/>
    <property type="evidence" value="ECO:0007669"/>
    <property type="project" value="TreeGrafter"/>
</dbReference>
<keyword evidence="8" id="KW-0804">Transcription</keyword>
<dbReference type="FunFam" id="3.30.50.10:FF:000018">
    <property type="entry name" value="GATA transcription factor"/>
    <property type="match status" value="1"/>
</dbReference>
<dbReference type="InterPro" id="IPR051140">
    <property type="entry name" value="GATA_TF"/>
</dbReference>
<dbReference type="AlphaFoldDB" id="A0A5A7P7U6"/>
<dbReference type="GO" id="GO:0006355">
    <property type="term" value="P:regulation of DNA-templated transcription"/>
    <property type="evidence" value="ECO:0007669"/>
    <property type="project" value="InterPro"/>
</dbReference>
<dbReference type="PROSITE" id="PS50114">
    <property type="entry name" value="GATA_ZN_FINGER_2"/>
    <property type="match status" value="1"/>
</dbReference>
<comment type="similarity">
    <text evidence="1">Belongs to the type IV zinc-finger family. Class A subfamily.</text>
</comment>
<organism evidence="11 12">
    <name type="scientific">Striga asiatica</name>
    <name type="common">Asiatic witchweed</name>
    <name type="synonym">Buchnera asiatica</name>
    <dbReference type="NCBI Taxonomy" id="4170"/>
    <lineage>
        <taxon>Eukaryota</taxon>
        <taxon>Viridiplantae</taxon>
        <taxon>Streptophyta</taxon>
        <taxon>Embryophyta</taxon>
        <taxon>Tracheophyta</taxon>
        <taxon>Spermatophyta</taxon>
        <taxon>Magnoliopsida</taxon>
        <taxon>eudicotyledons</taxon>
        <taxon>Gunneridae</taxon>
        <taxon>Pentapetalae</taxon>
        <taxon>asterids</taxon>
        <taxon>lamiids</taxon>
        <taxon>Lamiales</taxon>
        <taxon>Orobanchaceae</taxon>
        <taxon>Buchnereae</taxon>
        <taxon>Striga</taxon>
    </lineage>
</organism>
<evidence type="ECO:0000256" key="8">
    <source>
        <dbReference type="ARBA" id="ARBA00023163"/>
    </source>
</evidence>
<keyword evidence="12" id="KW-1185">Reference proteome</keyword>
<dbReference type="Pfam" id="PF00320">
    <property type="entry name" value="GATA"/>
    <property type="match status" value="1"/>
</dbReference>
<protein>
    <submittedName>
        <fullName evidence="11">GATA transcription factor</fullName>
    </submittedName>
</protein>
<dbReference type="InterPro" id="IPR013088">
    <property type="entry name" value="Znf_NHR/GATA"/>
</dbReference>
<evidence type="ECO:0000313" key="11">
    <source>
        <dbReference type="EMBL" id="GER28751.1"/>
    </source>
</evidence>
<gene>
    <name evidence="11" type="ORF">STAS_04558</name>
</gene>
<dbReference type="SMART" id="SM00401">
    <property type="entry name" value="ZnF_GATA"/>
    <property type="match status" value="1"/>
</dbReference>
<keyword evidence="2" id="KW-0479">Metal-binding</keyword>
<evidence type="ECO:0000256" key="6">
    <source>
        <dbReference type="ARBA" id="ARBA00023125"/>
    </source>
</evidence>
<keyword evidence="5" id="KW-0805">Transcription regulation</keyword>
<sequence length="285" mass="31427">MDEVEPYDCWEVVVNGCLEDKDLDNILSILDSPVEGFEWNGISGEWDASKSHCLGPIQPNGLTDSGQLVLPPIPTANANAPLEPNHQSSLQPKGTTFPLLTNKFTDARKEKVAFHTQSPVSVLEGNNCRSSVIKSCTSKRTRSKRARPLGLSPWLFMLPPFAATSKAGKGRGRRKKLSPILEGDELQNGVKKCSHCEITKTPQWREGPLGPKTLCNACGVRYRSGRLFPEYRPLASPTFVPSVHSNSHRKVIEMRNKATQQPLGEVVGPILMLPEAEKEFAEMES</sequence>
<proteinExistence type="inferred from homology"/>
<dbReference type="Proteomes" id="UP000325081">
    <property type="component" value="Unassembled WGS sequence"/>
</dbReference>
<dbReference type="PANTHER" id="PTHR45658">
    <property type="entry name" value="GATA TRANSCRIPTION FACTOR"/>
    <property type="match status" value="1"/>
</dbReference>
<dbReference type="InterPro" id="IPR000679">
    <property type="entry name" value="Znf_GATA"/>
</dbReference>
<keyword evidence="6" id="KW-0238">DNA-binding</keyword>
<dbReference type="Gene3D" id="3.30.50.10">
    <property type="entry name" value="Erythroid Transcription Factor GATA-1, subunit A"/>
    <property type="match status" value="1"/>
</dbReference>
<reference evidence="12" key="1">
    <citation type="journal article" date="2019" name="Curr. Biol.">
        <title>Genome Sequence of Striga asiatica Provides Insight into the Evolution of Plant Parasitism.</title>
        <authorList>
            <person name="Yoshida S."/>
            <person name="Kim S."/>
            <person name="Wafula E.K."/>
            <person name="Tanskanen J."/>
            <person name="Kim Y.M."/>
            <person name="Honaas L."/>
            <person name="Yang Z."/>
            <person name="Spallek T."/>
            <person name="Conn C.E."/>
            <person name="Ichihashi Y."/>
            <person name="Cheong K."/>
            <person name="Cui S."/>
            <person name="Der J.P."/>
            <person name="Gundlach H."/>
            <person name="Jiao Y."/>
            <person name="Hori C."/>
            <person name="Ishida J.K."/>
            <person name="Kasahara H."/>
            <person name="Kiba T."/>
            <person name="Kim M.S."/>
            <person name="Koo N."/>
            <person name="Laohavisit A."/>
            <person name="Lee Y.H."/>
            <person name="Lumba S."/>
            <person name="McCourt P."/>
            <person name="Mortimer J.C."/>
            <person name="Mutuku J.M."/>
            <person name="Nomura T."/>
            <person name="Sasaki-Sekimoto Y."/>
            <person name="Seto Y."/>
            <person name="Wang Y."/>
            <person name="Wakatake T."/>
            <person name="Sakakibara H."/>
            <person name="Demura T."/>
            <person name="Yamaguchi S."/>
            <person name="Yoneyama K."/>
            <person name="Manabe R.I."/>
            <person name="Nelson D.C."/>
            <person name="Schulman A.H."/>
            <person name="Timko M.P."/>
            <person name="dePamphilis C.W."/>
            <person name="Choi D."/>
            <person name="Shirasu K."/>
        </authorList>
    </citation>
    <scope>NUCLEOTIDE SEQUENCE [LARGE SCALE GENOMIC DNA]</scope>
    <source>
        <strain evidence="12">cv. UVA1</strain>
    </source>
</reference>
<dbReference type="CDD" id="cd00202">
    <property type="entry name" value="ZnF_GATA"/>
    <property type="match status" value="1"/>
</dbReference>
<evidence type="ECO:0000256" key="4">
    <source>
        <dbReference type="ARBA" id="ARBA00022833"/>
    </source>
</evidence>
<evidence type="ECO:0000256" key="1">
    <source>
        <dbReference type="ARBA" id="ARBA00005694"/>
    </source>
</evidence>
<evidence type="ECO:0000256" key="7">
    <source>
        <dbReference type="ARBA" id="ARBA00023159"/>
    </source>
</evidence>
<accession>A0A5A7P7U6</accession>
<dbReference type="GO" id="GO:0005634">
    <property type="term" value="C:nucleus"/>
    <property type="evidence" value="ECO:0007669"/>
    <property type="project" value="TreeGrafter"/>
</dbReference>
<keyword evidence="4" id="KW-0862">Zinc</keyword>
<dbReference type="EMBL" id="BKCP01003002">
    <property type="protein sequence ID" value="GER28751.1"/>
    <property type="molecule type" value="Genomic_DNA"/>
</dbReference>
<keyword evidence="7" id="KW-0010">Activator</keyword>
<evidence type="ECO:0000256" key="5">
    <source>
        <dbReference type="ARBA" id="ARBA00023015"/>
    </source>
</evidence>
<dbReference type="GO" id="GO:0008270">
    <property type="term" value="F:zinc ion binding"/>
    <property type="evidence" value="ECO:0007669"/>
    <property type="project" value="UniProtKB-KW"/>
</dbReference>
<keyword evidence="3 9" id="KW-0863">Zinc-finger</keyword>
<evidence type="ECO:0000256" key="2">
    <source>
        <dbReference type="ARBA" id="ARBA00022723"/>
    </source>
</evidence>
<dbReference type="OrthoDB" id="2162994at2759"/>
<dbReference type="PANTHER" id="PTHR45658:SF134">
    <property type="entry name" value="GATA TYPE ZINC FINGER TRANSCRIPTION FACTOR FAMILY PROTEIN"/>
    <property type="match status" value="1"/>
</dbReference>